<dbReference type="EMBL" id="JACOQI010000002">
    <property type="protein sequence ID" value="MBC5769201.1"/>
    <property type="molecule type" value="Genomic_DNA"/>
</dbReference>
<comment type="caution">
    <text evidence="2">The sequence shown here is derived from an EMBL/GenBank/DDBJ whole genome shotgun (WGS) entry which is preliminary data.</text>
</comment>
<protein>
    <recommendedName>
        <fullName evidence="1">EF-hand domain-containing protein</fullName>
    </recommendedName>
</protein>
<evidence type="ECO:0000313" key="3">
    <source>
        <dbReference type="Proteomes" id="UP000620327"/>
    </source>
</evidence>
<dbReference type="RefSeq" id="WP_187013587.1">
    <property type="nucleotide sequence ID" value="NZ_JACOQI010000002.1"/>
</dbReference>
<keyword evidence="3" id="KW-1185">Reference proteome</keyword>
<name>A0A923MFM6_9FIRM</name>
<sequence>MALWGSRKKFDKNSDGKLSHQEWWHWYRSTSGPEIEQAERHQAAQVGENQSSWLHEVVRITHTATGNYLSAVCELLSSMPPKDAKELAWKALLCQLTVALAESGLWSNQEKTNAGLFVNGQSFYPYRAAVTDLARMSGICSEDELARACLNRQHCFRRRTA</sequence>
<gene>
    <name evidence="2" type="ORF">H8Z83_02425</name>
</gene>
<reference evidence="2" key="1">
    <citation type="submission" date="2020-08" db="EMBL/GenBank/DDBJ databases">
        <title>Genome public.</title>
        <authorList>
            <person name="Liu C."/>
            <person name="Sun Q."/>
        </authorList>
    </citation>
    <scope>NUCLEOTIDE SEQUENCE</scope>
    <source>
        <strain evidence="2">BX15</strain>
    </source>
</reference>
<evidence type="ECO:0000313" key="2">
    <source>
        <dbReference type="EMBL" id="MBC5769201.1"/>
    </source>
</evidence>
<dbReference type="PROSITE" id="PS00018">
    <property type="entry name" value="EF_HAND_1"/>
    <property type="match status" value="1"/>
</dbReference>
<feature type="domain" description="EF-hand" evidence="1">
    <location>
        <begin position="8"/>
        <end position="33"/>
    </location>
</feature>
<proteinExistence type="predicted"/>
<dbReference type="InterPro" id="IPR018247">
    <property type="entry name" value="EF_Hand_1_Ca_BS"/>
</dbReference>
<dbReference type="InterPro" id="IPR002048">
    <property type="entry name" value="EF_hand_dom"/>
</dbReference>
<accession>A0A923MFM6</accession>
<dbReference type="GO" id="GO:0005509">
    <property type="term" value="F:calcium ion binding"/>
    <property type="evidence" value="ECO:0007669"/>
    <property type="project" value="InterPro"/>
</dbReference>
<dbReference type="Proteomes" id="UP000620327">
    <property type="component" value="Unassembled WGS sequence"/>
</dbReference>
<organism evidence="2 3">
    <name type="scientific">Dysosmobacter segnis</name>
    <dbReference type="NCBI Taxonomy" id="2763042"/>
    <lineage>
        <taxon>Bacteria</taxon>
        <taxon>Bacillati</taxon>
        <taxon>Bacillota</taxon>
        <taxon>Clostridia</taxon>
        <taxon>Eubacteriales</taxon>
        <taxon>Oscillospiraceae</taxon>
        <taxon>Dysosmobacter</taxon>
    </lineage>
</organism>
<dbReference type="PROSITE" id="PS50222">
    <property type="entry name" value="EF_HAND_2"/>
    <property type="match status" value="1"/>
</dbReference>
<evidence type="ECO:0000259" key="1">
    <source>
        <dbReference type="PROSITE" id="PS50222"/>
    </source>
</evidence>
<dbReference type="AlphaFoldDB" id="A0A923MFM6"/>